<reference evidence="2" key="1">
    <citation type="submission" date="2015-11" db="EMBL/GenBank/DDBJ databases">
        <authorList>
            <person name="Varghese N."/>
        </authorList>
    </citation>
    <scope>NUCLEOTIDE SEQUENCE [LARGE SCALE GENOMIC DNA]</scope>
    <source>
        <strain evidence="2">JGI-23</strain>
    </source>
</reference>
<proteinExistence type="predicted"/>
<name>A0A0P1MP37_9BACT</name>
<keyword evidence="2" id="KW-1185">Reference proteome</keyword>
<gene>
    <name evidence="1" type="ORF">JGI23_00302</name>
</gene>
<evidence type="ECO:0000313" key="2">
    <source>
        <dbReference type="Proteomes" id="UP000199197"/>
    </source>
</evidence>
<accession>A0A0P1MP37</accession>
<evidence type="ECO:0000313" key="1">
    <source>
        <dbReference type="EMBL" id="CUS97511.1"/>
    </source>
</evidence>
<organism evidence="1 2">
    <name type="scientific">Candidatus Chryseopegocella kryptomonas</name>
    <dbReference type="NCBI Taxonomy" id="1633643"/>
    <lineage>
        <taxon>Bacteria</taxon>
        <taxon>Pseudomonadati</taxon>
        <taxon>Candidatus Kryptoniota</taxon>
        <taxon>Candidatus Chryseopegocella</taxon>
    </lineage>
</organism>
<dbReference type="EMBL" id="CZVW01000003">
    <property type="protein sequence ID" value="CUS97511.1"/>
    <property type="molecule type" value="Genomic_DNA"/>
</dbReference>
<dbReference type="AlphaFoldDB" id="A0A0P1MP37"/>
<protein>
    <submittedName>
        <fullName evidence="1">Uncharacterized protein</fullName>
    </submittedName>
</protein>
<sequence length="82" mass="9505">MFSAMLGQNEKMVVAMLKFLFPGEPLPDAFEKAEGILDVQKKTKKHVLSLIKKSKLDWYGYAIPYEFGGEFEEKRFSRNLED</sequence>
<dbReference type="Proteomes" id="UP000199197">
    <property type="component" value="Unassembled WGS sequence"/>
</dbReference>